<dbReference type="InterPro" id="IPR023203">
    <property type="entry name" value="TTHA0068_sf"/>
</dbReference>
<organism evidence="1 2">
    <name type="scientific">Macrococcus epidermidis</name>
    <dbReference type="NCBI Taxonomy" id="1902580"/>
    <lineage>
        <taxon>Bacteria</taxon>
        <taxon>Bacillati</taxon>
        <taxon>Bacillota</taxon>
        <taxon>Bacilli</taxon>
        <taxon>Bacillales</taxon>
        <taxon>Staphylococcaceae</taxon>
        <taxon>Macrococcus</taxon>
    </lineage>
</organism>
<dbReference type="Pfam" id="PF03745">
    <property type="entry name" value="DUF309"/>
    <property type="match status" value="1"/>
</dbReference>
<dbReference type="AlphaFoldDB" id="A0A327ZX54"/>
<proteinExistence type="predicted"/>
<evidence type="ECO:0008006" key="3">
    <source>
        <dbReference type="Google" id="ProtNLM"/>
    </source>
</evidence>
<keyword evidence="2" id="KW-1185">Reference proteome</keyword>
<sequence length="187" mass="21901">MKLILLRTYIHLTSGGFLMHALFKQAFSDYIIQFHVHRDYFECHEIMEDAWKQKSPFTKQDPEVALIMLATAMYHLRRQNKRGATTLIKKTILLLEMNSNFLSEYLNISVLIEQLSAIQQNLTYQPITLPVIDAIDTNYYCEPTQAIIHKHKLRDRSEVIHARQLALNDKYPVQDTPNDTHQSDKTK</sequence>
<dbReference type="SUPFAM" id="SSF140663">
    <property type="entry name" value="TTHA0068-like"/>
    <property type="match status" value="1"/>
</dbReference>
<name>A0A327ZX54_9STAP</name>
<evidence type="ECO:0000313" key="1">
    <source>
        <dbReference type="EMBL" id="RAK46795.1"/>
    </source>
</evidence>
<dbReference type="PANTHER" id="PTHR34796:SF1">
    <property type="entry name" value="EXPRESSED PROTEIN"/>
    <property type="match status" value="1"/>
</dbReference>
<accession>A0A327ZX54</accession>
<dbReference type="EMBL" id="PZJH01000001">
    <property type="protein sequence ID" value="RAK46795.1"/>
    <property type="molecule type" value="Genomic_DNA"/>
</dbReference>
<dbReference type="Gene3D" id="1.10.3450.10">
    <property type="entry name" value="TTHA0068-like"/>
    <property type="match status" value="1"/>
</dbReference>
<reference evidence="1 2" key="1">
    <citation type="journal article" date="2018" name="Front. Microbiol.">
        <title>Description and Comparative Genomics of Macrococcus caseolyticus subsp. hominis subsp. nov., Macrococcus goetzii sp. nov., Macrococcus epidermidis sp. nov., and Macrococcus bohemicus sp. nov., Novel Macrococci From Human Clinical Material With Virulence Potential and Suspected Uptake of Foreign DNA by Natural Transformation.</title>
        <authorList>
            <person name="Maslanova I."/>
            <person name="Wertheimer Z."/>
            <person name="Sedlacek I."/>
            <person name="Svec P."/>
            <person name="Indrakova A."/>
            <person name="Kovarovic V."/>
            <person name="Schumann P."/>
            <person name="Sproer C."/>
            <person name="Kralova S."/>
            <person name="Sedo O."/>
            <person name="Kristofova L."/>
            <person name="Vrbovska V."/>
            <person name="Fuzik T."/>
            <person name="Petras P."/>
            <person name="Zdrahal Z."/>
            <person name="Ruzickova V."/>
            <person name="Doskar J."/>
            <person name="Pantucek R."/>
        </authorList>
    </citation>
    <scope>NUCLEOTIDE SEQUENCE [LARGE SCALE GENOMIC DNA]</scope>
    <source>
        <strain evidence="1 2">01/688</strain>
    </source>
</reference>
<evidence type="ECO:0000313" key="2">
    <source>
        <dbReference type="Proteomes" id="UP000249808"/>
    </source>
</evidence>
<dbReference type="PANTHER" id="PTHR34796">
    <property type="entry name" value="EXPRESSED PROTEIN"/>
    <property type="match status" value="1"/>
</dbReference>
<gene>
    <name evidence="1" type="ORF">BHU61_04870</name>
</gene>
<dbReference type="Proteomes" id="UP000249808">
    <property type="component" value="Unassembled WGS sequence"/>
</dbReference>
<dbReference type="InterPro" id="IPR005500">
    <property type="entry name" value="DUF309"/>
</dbReference>
<protein>
    <recommendedName>
        <fullName evidence="3">DUF309 domain-containing protein</fullName>
    </recommendedName>
</protein>
<comment type="caution">
    <text evidence="1">The sequence shown here is derived from an EMBL/GenBank/DDBJ whole genome shotgun (WGS) entry which is preliminary data.</text>
</comment>